<feature type="region of interest" description="Disordered" evidence="6">
    <location>
        <begin position="1"/>
        <end position="26"/>
    </location>
</feature>
<gene>
    <name evidence="9" type="ORF">CMV_008715</name>
</gene>
<accession>A0A8J4RQA2</accession>
<keyword evidence="7" id="KW-0472">Membrane</keyword>
<feature type="compositionally biased region" description="Polar residues" evidence="6">
    <location>
        <begin position="16"/>
        <end position="26"/>
    </location>
</feature>
<keyword evidence="3" id="KW-0808">Transferase</keyword>
<dbReference type="PANTHER" id="PTHR11062">
    <property type="entry name" value="EXOSTOSIN HEPARAN SULFATE GLYCOSYLTRANSFERASE -RELATED"/>
    <property type="match status" value="1"/>
</dbReference>
<feature type="transmembrane region" description="Helical" evidence="7">
    <location>
        <begin position="41"/>
        <end position="60"/>
    </location>
</feature>
<keyword evidence="7" id="KW-1133">Transmembrane helix</keyword>
<keyword evidence="10" id="KW-1185">Reference proteome</keyword>
<feature type="domain" description="Exostosin GT47" evidence="8">
    <location>
        <begin position="119"/>
        <end position="254"/>
    </location>
</feature>
<evidence type="ECO:0000256" key="7">
    <source>
        <dbReference type="SAM" id="Phobius"/>
    </source>
</evidence>
<evidence type="ECO:0000256" key="6">
    <source>
        <dbReference type="SAM" id="MobiDB-lite"/>
    </source>
</evidence>
<keyword evidence="3" id="KW-0328">Glycosyltransferase</keyword>
<dbReference type="Pfam" id="PF03016">
    <property type="entry name" value="Exostosin_GT47"/>
    <property type="match status" value="1"/>
</dbReference>
<comment type="caution">
    <text evidence="9">The sequence shown here is derived from an EMBL/GenBank/DDBJ whole genome shotgun (WGS) entry which is preliminary data.</text>
</comment>
<dbReference type="GO" id="GO:0016757">
    <property type="term" value="F:glycosyltransferase activity"/>
    <property type="evidence" value="ECO:0007669"/>
    <property type="project" value="UniProtKB-KW"/>
</dbReference>
<protein>
    <recommendedName>
        <fullName evidence="8">Exostosin GT47 domain-containing protein</fullName>
    </recommendedName>
</protein>
<organism evidence="9 10">
    <name type="scientific">Castanea mollissima</name>
    <name type="common">Chinese chestnut</name>
    <dbReference type="NCBI Taxonomy" id="60419"/>
    <lineage>
        <taxon>Eukaryota</taxon>
        <taxon>Viridiplantae</taxon>
        <taxon>Streptophyta</taxon>
        <taxon>Embryophyta</taxon>
        <taxon>Tracheophyta</taxon>
        <taxon>Spermatophyta</taxon>
        <taxon>Magnoliopsida</taxon>
        <taxon>eudicotyledons</taxon>
        <taxon>Gunneridae</taxon>
        <taxon>Pentapetalae</taxon>
        <taxon>rosids</taxon>
        <taxon>fabids</taxon>
        <taxon>Fagales</taxon>
        <taxon>Fagaceae</taxon>
        <taxon>Castanea</taxon>
    </lineage>
</organism>
<evidence type="ECO:0000259" key="8">
    <source>
        <dbReference type="Pfam" id="PF03016"/>
    </source>
</evidence>
<evidence type="ECO:0000256" key="2">
    <source>
        <dbReference type="ARBA" id="ARBA00010271"/>
    </source>
</evidence>
<evidence type="ECO:0000256" key="3">
    <source>
        <dbReference type="ARBA" id="ARBA00022676"/>
    </source>
</evidence>
<evidence type="ECO:0000256" key="4">
    <source>
        <dbReference type="ARBA" id="ARBA00022968"/>
    </source>
</evidence>
<proteinExistence type="inferred from homology"/>
<comment type="similarity">
    <text evidence="2">Belongs to the glycosyltransferase 47 family.</text>
</comment>
<comment type="subcellular location">
    <subcellularLocation>
        <location evidence="1">Golgi apparatus membrane</location>
        <topology evidence="1">Single-pass type II membrane protein</topology>
    </subcellularLocation>
</comment>
<dbReference type="EMBL" id="JRKL02000923">
    <property type="protein sequence ID" value="KAF3967276.1"/>
    <property type="molecule type" value="Genomic_DNA"/>
</dbReference>
<dbReference type="OrthoDB" id="10324734at2759"/>
<evidence type="ECO:0000313" key="10">
    <source>
        <dbReference type="Proteomes" id="UP000737018"/>
    </source>
</evidence>
<reference evidence="9" key="1">
    <citation type="submission" date="2020-03" db="EMBL/GenBank/DDBJ databases">
        <title>Castanea mollissima Vanexum genome sequencing.</title>
        <authorList>
            <person name="Staton M."/>
        </authorList>
    </citation>
    <scope>NUCLEOTIDE SEQUENCE</scope>
    <source>
        <tissue evidence="9">Leaf</tissue>
    </source>
</reference>
<sequence>MSTAYRIRKNRRLSKPLSQNPSPNTEPHQYVQYLPKPINKIQWTCFIVILVYLFFFLIIAGDHLFRGSDSLYSIVHSRFVGYLSKHYPEIMESNYKPVKQKGNPYYSENFTTNYYQMERIFKVYMYPEDEVLNKYYQNGSEGYFFKNIKDSQFRTTIAQEAHLFFIPIRTHQMHNMGTSNEEMAIVVQNYFQSLITENPYWNKSQGADHFFINCHEIGVMATKGLPLMKNAIQVVCTSLDALGFNPLKDIIIPAQDLEPSTTTRKVVRDSELHRNYCSCQLSPFRAACMVESILEECVPAVVSFLNLDLPFNDTLDWTRFSIIGRTKDVHLNGEKLNKLHNNLLEQTHLIRKLQNLSLLQPISQLCQRRCHQDPCDKPSLSHGPRLIAQHRRSALLAQPLPTAWYC</sequence>
<dbReference type="GO" id="GO:0000139">
    <property type="term" value="C:Golgi membrane"/>
    <property type="evidence" value="ECO:0007669"/>
    <property type="project" value="UniProtKB-SubCell"/>
</dbReference>
<name>A0A8J4RQA2_9ROSI</name>
<dbReference type="InterPro" id="IPR040911">
    <property type="entry name" value="Exostosin_GT47"/>
</dbReference>
<keyword evidence="7" id="KW-0812">Transmembrane</keyword>
<dbReference type="InterPro" id="IPR004263">
    <property type="entry name" value="Exostosin"/>
</dbReference>
<keyword evidence="5" id="KW-0333">Golgi apparatus</keyword>
<dbReference type="PANTHER" id="PTHR11062:SF43">
    <property type="entry name" value="EXOSTOSIN FAMILY PROTEIN"/>
    <property type="match status" value="1"/>
</dbReference>
<dbReference type="AlphaFoldDB" id="A0A8J4RQA2"/>
<evidence type="ECO:0000313" key="9">
    <source>
        <dbReference type="EMBL" id="KAF3967276.1"/>
    </source>
</evidence>
<keyword evidence="4" id="KW-0735">Signal-anchor</keyword>
<evidence type="ECO:0000256" key="5">
    <source>
        <dbReference type="ARBA" id="ARBA00023034"/>
    </source>
</evidence>
<dbReference type="Proteomes" id="UP000737018">
    <property type="component" value="Unassembled WGS sequence"/>
</dbReference>
<feature type="compositionally biased region" description="Basic residues" evidence="6">
    <location>
        <begin position="1"/>
        <end position="14"/>
    </location>
</feature>
<evidence type="ECO:0000256" key="1">
    <source>
        <dbReference type="ARBA" id="ARBA00004323"/>
    </source>
</evidence>